<sequence length="36" mass="3184">MDAPARAAAKTAAGALGAGNKTAADAAAAAAKTGAK</sequence>
<name>A0A7S4ZCP1_9TELE</name>
<dbReference type="AlphaFoldDB" id="A0A7S4ZCP1"/>
<accession>A0A7S4ZCP1</accession>
<gene>
    <name evidence="1" type="primary">AFP</name>
</gene>
<reference evidence="1" key="1">
    <citation type="submission" date="2018-08" db="EMBL/GenBank/DDBJ databases">
        <authorList>
            <person name="Yamazaki A."/>
            <person name="Nishimiya Y."/>
            <person name="Tsuda S."/>
            <person name="Togashi K."/>
            <person name="Munehara H."/>
        </authorList>
    </citation>
    <scope>NUCLEOTIDE SEQUENCE</scope>
</reference>
<proteinExistence type="evidence at transcript level"/>
<evidence type="ECO:0000313" key="1">
    <source>
        <dbReference type="EMBL" id="QCC29793.1"/>
    </source>
</evidence>
<organism evidence="1">
    <name type="scientific">Myoxocephalus stelleri</name>
    <name type="common">Steller's sculpin</name>
    <dbReference type="NCBI Taxonomy" id="239743"/>
    <lineage>
        <taxon>Eukaryota</taxon>
        <taxon>Metazoa</taxon>
        <taxon>Chordata</taxon>
        <taxon>Craniata</taxon>
        <taxon>Vertebrata</taxon>
        <taxon>Euteleostomi</taxon>
        <taxon>Actinopterygii</taxon>
        <taxon>Neopterygii</taxon>
        <taxon>Teleostei</taxon>
        <taxon>Neoteleostei</taxon>
        <taxon>Acanthomorphata</taxon>
        <taxon>Eupercaria</taxon>
        <taxon>Perciformes</taxon>
        <taxon>Cottioidei</taxon>
        <taxon>Cottales</taxon>
        <taxon>Cottidae</taxon>
        <taxon>Myoxocephalus</taxon>
    </lineage>
</organism>
<protein>
    <submittedName>
        <fullName evidence="1">Type I antifreeze protein</fullName>
    </submittedName>
</protein>
<dbReference type="EMBL" id="MH745487">
    <property type="protein sequence ID" value="QCC29793.1"/>
    <property type="molecule type" value="mRNA"/>
</dbReference>